<dbReference type="RefSeq" id="WP_221640727.1">
    <property type="nucleotide sequence ID" value="NZ_VFOZ01000003.1"/>
</dbReference>
<dbReference type="PANTHER" id="PTHR45674">
    <property type="entry name" value="DNA LIGASE 1/3 FAMILY MEMBER"/>
    <property type="match status" value="1"/>
</dbReference>
<protein>
    <recommendedName>
        <fullName evidence="2">DNA ligase (ATP)</fullName>
        <ecNumber evidence="2">6.5.1.1</ecNumber>
    </recommendedName>
</protein>
<evidence type="ECO:0000313" key="7">
    <source>
        <dbReference type="Proteomes" id="UP000316096"/>
    </source>
</evidence>
<dbReference type="Proteomes" id="UP000316096">
    <property type="component" value="Unassembled WGS sequence"/>
</dbReference>
<dbReference type="GO" id="GO:0005524">
    <property type="term" value="F:ATP binding"/>
    <property type="evidence" value="ECO:0007669"/>
    <property type="project" value="InterPro"/>
</dbReference>
<dbReference type="GO" id="GO:0006281">
    <property type="term" value="P:DNA repair"/>
    <property type="evidence" value="ECO:0007669"/>
    <property type="project" value="InterPro"/>
</dbReference>
<evidence type="ECO:0000259" key="5">
    <source>
        <dbReference type="PROSITE" id="PS50160"/>
    </source>
</evidence>
<evidence type="ECO:0000256" key="4">
    <source>
        <dbReference type="ARBA" id="ARBA00034003"/>
    </source>
</evidence>
<keyword evidence="7" id="KW-1185">Reference proteome</keyword>
<dbReference type="PANTHER" id="PTHR45674:SF4">
    <property type="entry name" value="DNA LIGASE 1"/>
    <property type="match status" value="1"/>
</dbReference>
<reference evidence="6 7" key="1">
    <citation type="submission" date="2019-06" db="EMBL/GenBank/DDBJ databases">
        <title>Sequencing the genomes of 1000 actinobacteria strains.</title>
        <authorList>
            <person name="Klenk H.-P."/>
        </authorList>
    </citation>
    <scope>NUCLEOTIDE SEQUENCE [LARGE SCALE GENOMIC DNA]</scope>
    <source>
        <strain evidence="6 7">DSM 102200</strain>
    </source>
</reference>
<dbReference type="InterPro" id="IPR016059">
    <property type="entry name" value="DNA_ligase_ATP-dep_CS"/>
</dbReference>
<dbReference type="EC" id="6.5.1.1" evidence="2"/>
<dbReference type="CDD" id="cd07971">
    <property type="entry name" value="OBF_DNA_ligase_LigD"/>
    <property type="match status" value="1"/>
</dbReference>
<evidence type="ECO:0000256" key="2">
    <source>
        <dbReference type="ARBA" id="ARBA00012727"/>
    </source>
</evidence>
<dbReference type="Gene3D" id="2.40.50.140">
    <property type="entry name" value="Nucleic acid-binding proteins"/>
    <property type="match status" value="1"/>
</dbReference>
<dbReference type="InterPro" id="IPR012340">
    <property type="entry name" value="NA-bd_OB-fold"/>
</dbReference>
<evidence type="ECO:0000256" key="3">
    <source>
        <dbReference type="ARBA" id="ARBA00022598"/>
    </source>
</evidence>
<dbReference type="EMBL" id="VFOZ01000003">
    <property type="protein sequence ID" value="TQL87901.1"/>
    <property type="molecule type" value="Genomic_DNA"/>
</dbReference>
<dbReference type="InterPro" id="IPR012310">
    <property type="entry name" value="DNA_ligase_ATP-dep_cent"/>
</dbReference>
<comment type="catalytic activity">
    <reaction evidence="4">
        <text>ATP + (deoxyribonucleotide)n-3'-hydroxyl + 5'-phospho-(deoxyribonucleotide)m = (deoxyribonucleotide)n+m + AMP + diphosphate.</text>
        <dbReference type="EC" id="6.5.1.1"/>
    </reaction>
</comment>
<comment type="caution">
    <text evidence="6">The sequence shown here is derived from an EMBL/GenBank/DDBJ whole genome shotgun (WGS) entry which is preliminary data.</text>
</comment>
<feature type="domain" description="ATP-dependent DNA ligase family profile" evidence="5">
    <location>
        <begin position="109"/>
        <end position="227"/>
    </location>
</feature>
<dbReference type="InterPro" id="IPR012309">
    <property type="entry name" value="DNA_ligase_ATP-dep_C"/>
</dbReference>
<dbReference type="Pfam" id="PF04679">
    <property type="entry name" value="DNA_ligase_A_C"/>
    <property type="match status" value="1"/>
</dbReference>
<accession>A0A543BSU9</accession>
<dbReference type="GO" id="GO:0003910">
    <property type="term" value="F:DNA ligase (ATP) activity"/>
    <property type="evidence" value="ECO:0007669"/>
    <property type="project" value="UniProtKB-EC"/>
</dbReference>
<dbReference type="GO" id="GO:0006310">
    <property type="term" value="P:DNA recombination"/>
    <property type="evidence" value="ECO:0007669"/>
    <property type="project" value="InterPro"/>
</dbReference>
<evidence type="ECO:0000256" key="1">
    <source>
        <dbReference type="ARBA" id="ARBA00007572"/>
    </source>
</evidence>
<keyword evidence="3" id="KW-0436">Ligase</keyword>
<dbReference type="SUPFAM" id="SSF56091">
    <property type="entry name" value="DNA ligase/mRNA capping enzyme, catalytic domain"/>
    <property type="match status" value="1"/>
</dbReference>
<dbReference type="CDD" id="cd07906">
    <property type="entry name" value="Adenylation_DNA_ligase_LigD_LigC"/>
    <property type="match status" value="1"/>
</dbReference>
<dbReference type="PROSITE" id="PS50160">
    <property type="entry name" value="DNA_LIGASE_A3"/>
    <property type="match status" value="1"/>
</dbReference>
<dbReference type="Pfam" id="PF01068">
    <property type="entry name" value="DNA_ligase_A_M"/>
    <property type="match status" value="1"/>
</dbReference>
<dbReference type="Gene3D" id="3.30.1490.70">
    <property type="match status" value="1"/>
</dbReference>
<dbReference type="NCBIfam" id="TIGR02779">
    <property type="entry name" value="NHEJ_ligase_lig"/>
    <property type="match status" value="1"/>
</dbReference>
<sequence>MSELPRLVRPMMAVLRHALPADDDAYGWELKWDGVRAVAYVEDGGVALISRNDKDMAGSYPELAALGGMVDAPVILDGEIVALREGRPDFGLLQSRMHVQRPSARLISSVPVRYYVFDLLHLDGRSFLPEPYPARREALAGLGLDTGPAFTPPWWRGCGEAVRAASIDQGLEGVVGKPLTSHYLPGRRGPWIKVKNVRHQEVIVAGWTPGEGRRADMIGSLVLGVYDEHGLRYVGNVGTGFTQAVLRDLAERLAPLERDGDPFDTTVPTVVARSARWVEPETVGEVAFAEWTEDGHLRHPSWRGLRPDKLPEQVERES</sequence>
<dbReference type="AlphaFoldDB" id="A0A543BSU9"/>
<dbReference type="Gene3D" id="3.30.470.30">
    <property type="entry name" value="DNA ligase/mRNA capping enzyme"/>
    <property type="match status" value="1"/>
</dbReference>
<name>A0A543BSU9_9ACTN</name>
<evidence type="ECO:0000313" key="6">
    <source>
        <dbReference type="EMBL" id="TQL87901.1"/>
    </source>
</evidence>
<organism evidence="6 7">
    <name type="scientific">Actinoallomurus bryophytorum</name>
    <dbReference type="NCBI Taxonomy" id="1490222"/>
    <lineage>
        <taxon>Bacteria</taxon>
        <taxon>Bacillati</taxon>
        <taxon>Actinomycetota</taxon>
        <taxon>Actinomycetes</taxon>
        <taxon>Streptosporangiales</taxon>
        <taxon>Thermomonosporaceae</taxon>
        <taxon>Actinoallomurus</taxon>
    </lineage>
</organism>
<comment type="similarity">
    <text evidence="1">Belongs to the ATP-dependent DNA ligase family.</text>
</comment>
<dbReference type="InterPro" id="IPR014146">
    <property type="entry name" value="LigD_ligase_dom"/>
</dbReference>
<gene>
    <name evidence="6" type="ORF">FB559_8512</name>
</gene>
<dbReference type="InterPro" id="IPR050191">
    <property type="entry name" value="ATP-dep_DNA_ligase"/>
</dbReference>
<dbReference type="PROSITE" id="PS00697">
    <property type="entry name" value="DNA_LIGASE_A1"/>
    <property type="match status" value="1"/>
</dbReference>
<proteinExistence type="inferred from homology"/>
<dbReference type="SUPFAM" id="SSF50249">
    <property type="entry name" value="Nucleic acid-binding proteins"/>
    <property type="match status" value="1"/>
</dbReference>